<keyword evidence="9" id="KW-1185">Reference proteome</keyword>
<comment type="caution">
    <text evidence="8">The sequence shown here is derived from an EMBL/GenBank/DDBJ whole genome shotgun (WGS) entry which is preliminary data.</text>
</comment>
<evidence type="ECO:0000256" key="4">
    <source>
        <dbReference type="ARBA" id="ARBA00022759"/>
    </source>
</evidence>
<keyword evidence="3" id="KW-0540">Nuclease</keyword>
<dbReference type="Pfam" id="PF17917">
    <property type="entry name" value="RT_RNaseH"/>
    <property type="match status" value="1"/>
</dbReference>
<evidence type="ECO:0000256" key="2">
    <source>
        <dbReference type="ARBA" id="ARBA00022695"/>
    </source>
</evidence>
<accession>A0A151PBA2</accession>
<dbReference type="Proteomes" id="UP000050525">
    <property type="component" value="Unassembled WGS sequence"/>
</dbReference>
<dbReference type="SUPFAM" id="SSF56672">
    <property type="entry name" value="DNA/RNA polymerases"/>
    <property type="match status" value="1"/>
</dbReference>
<evidence type="ECO:0000256" key="5">
    <source>
        <dbReference type="ARBA" id="ARBA00022801"/>
    </source>
</evidence>
<feature type="domain" description="Reverse transcriptase RNase H-like" evidence="7">
    <location>
        <begin position="84"/>
        <end position="180"/>
    </location>
</feature>
<keyword evidence="4" id="KW-0255">Endonuclease</keyword>
<sequence>MAQSVTDYCKSCETCQRTGKSGDKQRAPVQPLLIIEHPFYRVGIDLVGLLRHWTHRGKKYILTLVNFATRYPVAVALTSTKAPVLADASDMGLGAALLQEHEGNQHPTVYLSRKLIPWEHSLSSGKKECLAIVWALNKFWPYLWGQPFIVLLDHVPLQWLQMMQNTNAKLQRQAWQLQEFNFTIEHLKGSQNMTADALS</sequence>
<evidence type="ECO:0000313" key="9">
    <source>
        <dbReference type="Proteomes" id="UP000050525"/>
    </source>
</evidence>
<dbReference type="Gene3D" id="3.10.20.370">
    <property type="match status" value="1"/>
</dbReference>
<dbReference type="GO" id="GO:0016787">
    <property type="term" value="F:hydrolase activity"/>
    <property type="evidence" value="ECO:0007669"/>
    <property type="project" value="UniProtKB-KW"/>
</dbReference>
<dbReference type="PANTHER" id="PTHR37984:SF5">
    <property type="entry name" value="PROTEIN NYNRIN-LIKE"/>
    <property type="match status" value="1"/>
</dbReference>
<dbReference type="CDD" id="cd09274">
    <property type="entry name" value="RNase_HI_RT_Ty3"/>
    <property type="match status" value="1"/>
</dbReference>
<keyword evidence="2" id="KW-0548">Nucleotidyltransferase</keyword>
<dbReference type="InterPro" id="IPR041373">
    <property type="entry name" value="RT_RNaseH"/>
</dbReference>
<organism evidence="8 9">
    <name type="scientific">Alligator mississippiensis</name>
    <name type="common">American alligator</name>
    <dbReference type="NCBI Taxonomy" id="8496"/>
    <lineage>
        <taxon>Eukaryota</taxon>
        <taxon>Metazoa</taxon>
        <taxon>Chordata</taxon>
        <taxon>Craniata</taxon>
        <taxon>Vertebrata</taxon>
        <taxon>Euteleostomi</taxon>
        <taxon>Archelosauria</taxon>
        <taxon>Archosauria</taxon>
        <taxon>Crocodylia</taxon>
        <taxon>Alligatoridae</taxon>
        <taxon>Alligatorinae</taxon>
        <taxon>Alligator</taxon>
    </lineage>
</organism>
<dbReference type="EMBL" id="AKHW03000506">
    <property type="protein sequence ID" value="KYO46386.1"/>
    <property type="molecule type" value="Genomic_DNA"/>
</dbReference>
<dbReference type="AlphaFoldDB" id="A0A151PBA2"/>
<name>A0A151PBA2_ALLMI</name>
<dbReference type="GO" id="GO:0003964">
    <property type="term" value="F:RNA-directed DNA polymerase activity"/>
    <property type="evidence" value="ECO:0007669"/>
    <property type="project" value="UniProtKB-KW"/>
</dbReference>
<reference evidence="8 9" key="1">
    <citation type="journal article" date="2012" name="Genome Biol.">
        <title>Sequencing three crocodilian genomes to illuminate the evolution of archosaurs and amniotes.</title>
        <authorList>
            <person name="St John J.A."/>
            <person name="Braun E.L."/>
            <person name="Isberg S.R."/>
            <person name="Miles L.G."/>
            <person name="Chong A.Y."/>
            <person name="Gongora J."/>
            <person name="Dalzell P."/>
            <person name="Moran C."/>
            <person name="Bed'hom B."/>
            <person name="Abzhanov A."/>
            <person name="Burgess S.C."/>
            <person name="Cooksey A.M."/>
            <person name="Castoe T.A."/>
            <person name="Crawford N.G."/>
            <person name="Densmore L.D."/>
            <person name="Drew J.C."/>
            <person name="Edwards S.V."/>
            <person name="Faircloth B.C."/>
            <person name="Fujita M.K."/>
            <person name="Greenwold M.J."/>
            <person name="Hoffmann F.G."/>
            <person name="Howard J.M."/>
            <person name="Iguchi T."/>
            <person name="Janes D.E."/>
            <person name="Khan S.Y."/>
            <person name="Kohno S."/>
            <person name="de Koning A.J."/>
            <person name="Lance S.L."/>
            <person name="McCarthy F.M."/>
            <person name="McCormack J.E."/>
            <person name="Merchant M.E."/>
            <person name="Peterson D.G."/>
            <person name="Pollock D.D."/>
            <person name="Pourmand N."/>
            <person name="Raney B.J."/>
            <person name="Roessler K.A."/>
            <person name="Sanford J.R."/>
            <person name="Sawyer R.H."/>
            <person name="Schmidt C.J."/>
            <person name="Triplett E.W."/>
            <person name="Tuberville T.D."/>
            <person name="Venegas-Anaya M."/>
            <person name="Howard J.T."/>
            <person name="Jarvis E.D."/>
            <person name="Guillette L.J.Jr."/>
            <person name="Glenn T.C."/>
            <person name="Green R.E."/>
            <person name="Ray D.A."/>
        </authorList>
    </citation>
    <scope>NUCLEOTIDE SEQUENCE [LARGE SCALE GENOMIC DNA]</scope>
    <source>
        <strain evidence="8">KSC_2009_1</strain>
    </source>
</reference>
<gene>
    <name evidence="8" type="ORF">Y1Q_0011420</name>
</gene>
<proteinExistence type="predicted"/>
<evidence type="ECO:0000256" key="6">
    <source>
        <dbReference type="ARBA" id="ARBA00022918"/>
    </source>
</evidence>
<dbReference type="GO" id="GO:0004519">
    <property type="term" value="F:endonuclease activity"/>
    <property type="evidence" value="ECO:0007669"/>
    <property type="project" value="UniProtKB-KW"/>
</dbReference>
<evidence type="ECO:0000256" key="1">
    <source>
        <dbReference type="ARBA" id="ARBA00022679"/>
    </source>
</evidence>
<protein>
    <recommendedName>
        <fullName evidence="7">Reverse transcriptase RNase H-like domain-containing protein</fullName>
    </recommendedName>
</protein>
<keyword evidence="6" id="KW-0695">RNA-directed DNA polymerase</keyword>
<evidence type="ECO:0000259" key="7">
    <source>
        <dbReference type="Pfam" id="PF17917"/>
    </source>
</evidence>
<evidence type="ECO:0000313" key="8">
    <source>
        <dbReference type="EMBL" id="KYO46386.1"/>
    </source>
</evidence>
<dbReference type="STRING" id="8496.A0A151PBA2"/>
<dbReference type="InterPro" id="IPR043502">
    <property type="entry name" value="DNA/RNA_pol_sf"/>
</dbReference>
<dbReference type="FunFam" id="3.10.20.370:FF:000001">
    <property type="entry name" value="Retrovirus-related Pol polyprotein from transposon 17.6-like protein"/>
    <property type="match status" value="1"/>
</dbReference>
<dbReference type="PANTHER" id="PTHR37984">
    <property type="entry name" value="PROTEIN CBG26694"/>
    <property type="match status" value="1"/>
</dbReference>
<evidence type="ECO:0000256" key="3">
    <source>
        <dbReference type="ARBA" id="ARBA00022722"/>
    </source>
</evidence>
<keyword evidence="5" id="KW-0378">Hydrolase</keyword>
<dbReference type="InterPro" id="IPR050951">
    <property type="entry name" value="Retrovirus_Pol_polyprotein"/>
</dbReference>
<keyword evidence="1" id="KW-0808">Transferase</keyword>